<dbReference type="PANTHER" id="PTHR47633">
    <property type="entry name" value="IMMUNOGLOBULIN"/>
    <property type="match status" value="1"/>
</dbReference>
<feature type="domain" description="Fibronectin type-III" evidence="4">
    <location>
        <begin position="209"/>
        <end position="250"/>
    </location>
</feature>
<dbReference type="AlphaFoldDB" id="A0A183HNE6"/>
<dbReference type="Gene3D" id="2.60.40.10">
    <property type="entry name" value="Immunoglobulins"/>
    <property type="match status" value="1"/>
</dbReference>
<keyword evidence="6" id="KW-1185">Reference proteome</keyword>
<dbReference type="PROSITE" id="PS50835">
    <property type="entry name" value="IG_LIKE"/>
    <property type="match status" value="1"/>
</dbReference>
<evidence type="ECO:0000313" key="7">
    <source>
        <dbReference type="WBParaSite" id="OFLC_0000900701-mRNA-1"/>
    </source>
</evidence>
<proteinExistence type="predicted"/>
<dbReference type="WBParaSite" id="OFLC_0000900701-mRNA-1">
    <property type="protein sequence ID" value="OFLC_0000900701-mRNA-1"/>
    <property type="gene ID" value="OFLC_0000900701"/>
</dbReference>
<sequence>MIGPETLLLATRGAGFNARVRDYRRELWGDGAPLVTQGYLGYRNQDITVRERRRFTDLIREDENIAKSVENLGRDMRGSHLGAIRRIRSDISKAIPAASREDGSKEFHFAFGAIFRNRLKDVAFVENGSTVIFKCTVIGNPQPTIEWFFNESLIVDDNKHKIFYENGLCQLTIQNIDLTDLGEYACVASNEHDTDRTCARLIAGDTPAPPGRPEVELSSDTEVFITWEAPQMNHPLECFMYKLEVRLAGI</sequence>
<organism evidence="7">
    <name type="scientific">Onchocerca flexuosa</name>
    <dbReference type="NCBI Taxonomy" id="387005"/>
    <lineage>
        <taxon>Eukaryota</taxon>
        <taxon>Metazoa</taxon>
        <taxon>Ecdysozoa</taxon>
        <taxon>Nematoda</taxon>
        <taxon>Chromadorea</taxon>
        <taxon>Rhabditida</taxon>
        <taxon>Spirurina</taxon>
        <taxon>Spiruromorpha</taxon>
        <taxon>Filarioidea</taxon>
        <taxon>Onchocercidae</taxon>
        <taxon>Onchocerca</taxon>
    </lineage>
</organism>
<dbReference type="SUPFAM" id="SSF49265">
    <property type="entry name" value="Fibronectin type III"/>
    <property type="match status" value="1"/>
</dbReference>
<evidence type="ECO:0000259" key="4">
    <source>
        <dbReference type="PROSITE" id="PS50853"/>
    </source>
</evidence>
<dbReference type="InterPro" id="IPR003961">
    <property type="entry name" value="FN3_dom"/>
</dbReference>
<accession>A0A183HNE6</accession>
<dbReference type="SMART" id="SM00409">
    <property type="entry name" value="IG"/>
    <property type="match status" value="1"/>
</dbReference>
<reference evidence="5 6" key="2">
    <citation type="submission" date="2018-11" db="EMBL/GenBank/DDBJ databases">
        <authorList>
            <consortium name="Pathogen Informatics"/>
        </authorList>
    </citation>
    <scope>NUCLEOTIDE SEQUENCE [LARGE SCALE GENOMIC DNA]</scope>
</reference>
<evidence type="ECO:0000313" key="5">
    <source>
        <dbReference type="EMBL" id="VDO58365.1"/>
    </source>
</evidence>
<keyword evidence="2" id="KW-0393">Immunoglobulin domain</keyword>
<dbReference type="CDD" id="cd00063">
    <property type="entry name" value="FN3"/>
    <property type="match status" value="1"/>
</dbReference>
<feature type="domain" description="Ig-like" evidence="3">
    <location>
        <begin position="96"/>
        <end position="203"/>
    </location>
</feature>
<dbReference type="STRING" id="387005.A0A183HNE6"/>
<dbReference type="Pfam" id="PF07679">
    <property type="entry name" value="I-set"/>
    <property type="match status" value="1"/>
</dbReference>
<dbReference type="InterPro" id="IPR013098">
    <property type="entry name" value="Ig_I-set"/>
</dbReference>
<dbReference type="PANTHER" id="PTHR47633:SF4">
    <property type="entry name" value="MYOPALLADIN ISOFORM X1"/>
    <property type="match status" value="1"/>
</dbReference>
<gene>
    <name evidence="5" type="ORF">OFLC_LOCUS9009</name>
</gene>
<keyword evidence="1" id="KW-0677">Repeat</keyword>
<evidence type="ECO:0000313" key="6">
    <source>
        <dbReference type="Proteomes" id="UP000267606"/>
    </source>
</evidence>
<dbReference type="InterPro" id="IPR036116">
    <property type="entry name" value="FN3_sf"/>
</dbReference>
<dbReference type="EMBL" id="UZAJ01010647">
    <property type="protein sequence ID" value="VDO58365.1"/>
    <property type="molecule type" value="Genomic_DNA"/>
</dbReference>
<evidence type="ECO:0000256" key="2">
    <source>
        <dbReference type="ARBA" id="ARBA00023319"/>
    </source>
</evidence>
<evidence type="ECO:0000259" key="3">
    <source>
        <dbReference type="PROSITE" id="PS50835"/>
    </source>
</evidence>
<dbReference type="Proteomes" id="UP000267606">
    <property type="component" value="Unassembled WGS sequence"/>
</dbReference>
<name>A0A183HNE6_9BILA</name>
<dbReference type="InterPro" id="IPR003598">
    <property type="entry name" value="Ig_sub2"/>
</dbReference>
<reference evidence="7" key="1">
    <citation type="submission" date="2016-06" db="UniProtKB">
        <authorList>
            <consortium name="WormBaseParasite"/>
        </authorList>
    </citation>
    <scope>IDENTIFICATION</scope>
</reference>
<dbReference type="SMART" id="SM00408">
    <property type="entry name" value="IGc2"/>
    <property type="match status" value="1"/>
</dbReference>
<dbReference type="InterPro" id="IPR013783">
    <property type="entry name" value="Ig-like_fold"/>
</dbReference>
<dbReference type="InterPro" id="IPR007110">
    <property type="entry name" value="Ig-like_dom"/>
</dbReference>
<dbReference type="FunFam" id="2.60.40.10:FF:000107">
    <property type="entry name" value="Myosin, light chain kinase a"/>
    <property type="match status" value="1"/>
</dbReference>
<dbReference type="PROSITE" id="PS50853">
    <property type="entry name" value="FN3"/>
    <property type="match status" value="1"/>
</dbReference>
<dbReference type="SUPFAM" id="SSF48726">
    <property type="entry name" value="Immunoglobulin"/>
    <property type="match status" value="1"/>
</dbReference>
<evidence type="ECO:0000256" key="1">
    <source>
        <dbReference type="ARBA" id="ARBA00022737"/>
    </source>
</evidence>
<dbReference type="InterPro" id="IPR003599">
    <property type="entry name" value="Ig_sub"/>
</dbReference>
<protein>
    <submittedName>
        <fullName evidence="7">Ig-like domain-containing protein</fullName>
    </submittedName>
</protein>
<dbReference type="InterPro" id="IPR036179">
    <property type="entry name" value="Ig-like_dom_sf"/>
</dbReference>